<comment type="caution">
    <text evidence="1">The sequence shown here is derived from an EMBL/GenBank/DDBJ whole genome shotgun (WGS) entry which is preliminary data.</text>
</comment>
<organism evidence="1 2">
    <name type="scientific">Smallanthus sonchifolius</name>
    <dbReference type="NCBI Taxonomy" id="185202"/>
    <lineage>
        <taxon>Eukaryota</taxon>
        <taxon>Viridiplantae</taxon>
        <taxon>Streptophyta</taxon>
        <taxon>Embryophyta</taxon>
        <taxon>Tracheophyta</taxon>
        <taxon>Spermatophyta</taxon>
        <taxon>Magnoliopsida</taxon>
        <taxon>eudicotyledons</taxon>
        <taxon>Gunneridae</taxon>
        <taxon>Pentapetalae</taxon>
        <taxon>asterids</taxon>
        <taxon>campanulids</taxon>
        <taxon>Asterales</taxon>
        <taxon>Asteraceae</taxon>
        <taxon>Asteroideae</taxon>
        <taxon>Heliantheae alliance</taxon>
        <taxon>Millerieae</taxon>
        <taxon>Smallanthus</taxon>
    </lineage>
</organism>
<gene>
    <name evidence="1" type="ORF">L1987_78662</name>
</gene>
<sequence>MDRRSWLWRRKSSEKSPGETESSGGSMSSHSERFSDDQIYSNQSSQSPEVTSKDEEEVESSIKALSRKLSEALVNISIKEEMVKEHSKVAEEAVEGWEKAETEVLALRKQVEVLTLRNSTLEGRVSHLDGALKECLRQLRQTREEKDEKMDEAMEKKTSEWQTTKAKLERQVSDLRSQLQSSKKADSFLPSIETVEKENSVLKLELASMAEELEMRFIERELSNQAAEQASKLHLESAKKAAKFEAECRRLKAALTKALAINDQKSSTDSQSNDQSDAFKETNEFESNRTPPSMDINLMDDFLEMERLVALPERAPRDSLQNRVSEVEEVLKRVEMEKRKLETTLNERENELKASRNELKDAEAKLVKMEALLINAKDAKETTDKELESVKALVNVLQERVKKSKLELRSQLDIERNERKEAESRLQDAYTKKNETESRLNTLKAELESLIPKVDSLEKEIENERALSRKLGAKCQELEGEMESLIPKVDSLETEIEKERSLSGKLGTRCRGLEAELDSLILKVDSLETEVEKERTLSKKLGVKSQKLEGGISRLQRENQYPKPAILNAELNRKQDTELALAGSKFADCQKTIASLSHQLKTLATLEDFLIDTNEFSTRF</sequence>
<keyword evidence="2" id="KW-1185">Reference proteome</keyword>
<evidence type="ECO:0000313" key="2">
    <source>
        <dbReference type="Proteomes" id="UP001056120"/>
    </source>
</evidence>
<proteinExistence type="predicted"/>
<reference evidence="2" key="1">
    <citation type="journal article" date="2022" name="Mol. Ecol. Resour.">
        <title>The genomes of chicory, endive, great burdock and yacon provide insights into Asteraceae palaeo-polyploidization history and plant inulin production.</title>
        <authorList>
            <person name="Fan W."/>
            <person name="Wang S."/>
            <person name="Wang H."/>
            <person name="Wang A."/>
            <person name="Jiang F."/>
            <person name="Liu H."/>
            <person name="Zhao H."/>
            <person name="Xu D."/>
            <person name="Zhang Y."/>
        </authorList>
    </citation>
    <scope>NUCLEOTIDE SEQUENCE [LARGE SCALE GENOMIC DNA]</scope>
    <source>
        <strain evidence="2">cv. Yunnan</strain>
    </source>
</reference>
<evidence type="ECO:0000313" key="1">
    <source>
        <dbReference type="EMBL" id="KAI3695663.1"/>
    </source>
</evidence>
<reference evidence="1 2" key="2">
    <citation type="journal article" date="2022" name="Mol. Ecol. Resour.">
        <title>The genomes of chicory, endive, great burdock and yacon provide insights into Asteraceae paleo-polyploidization history and plant inulin production.</title>
        <authorList>
            <person name="Fan W."/>
            <person name="Wang S."/>
            <person name="Wang H."/>
            <person name="Wang A."/>
            <person name="Jiang F."/>
            <person name="Liu H."/>
            <person name="Zhao H."/>
            <person name="Xu D."/>
            <person name="Zhang Y."/>
        </authorList>
    </citation>
    <scope>NUCLEOTIDE SEQUENCE [LARGE SCALE GENOMIC DNA]</scope>
    <source>
        <strain evidence="2">cv. Yunnan</strain>
        <tissue evidence="1">Leaves</tissue>
    </source>
</reference>
<protein>
    <submittedName>
        <fullName evidence="1">Uncharacterized protein</fullName>
    </submittedName>
</protein>
<dbReference type="Proteomes" id="UP001056120">
    <property type="component" value="Linkage Group LG26"/>
</dbReference>
<dbReference type="EMBL" id="CM042043">
    <property type="protein sequence ID" value="KAI3695663.1"/>
    <property type="molecule type" value="Genomic_DNA"/>
</dbReference>
<name>A0ACB8ZDJ6_9ASTR</name>
<accession>A0ACB8ZDJ6</accession>